<dbReference type="PANTHER" id="PTHR34947">
    <property type="entry name" value="TRANSMEMBRANE PROTEIN"/>
    <property type="match status" value="1"/>
</dbReference>
<comment type="caution">
    <text evidence="2">The sequence shown here is derived from an EMBL/GenBank/DDBJ whole genome shotgun (WGS) entry which is preliminary data.</text>
</comment>
<gene>
    <name evidence="2" type="ORF">L1049_001567</name>
</gene>
<dbReference type="PANTHER" id="PTHR34947:SF3">
    <property type="entry name" value="TRANSMEMBRANE PROTEIN"/>
    <property type="match status" value="1"/>
</dbReference>
<name>A0AAP0R6A8_LIQFO</name>
<protein>
    <submittedName>
        <fullName evidence="2">Uncharacterized protein</fullName>
    </submittedName>
</protein>
<accession>A0AAP0R6A8</accession>
<feature type="signal peptide" evidence="1">
    <location>
        <begin position="1"/>
        <end position="25"/>
    </location>
</feature>
<dbReference type="EMBL" id="JBBPBK010000015">
    <property type="protein sequence ID" value="KAK9269789.1"/>
    <property type="molecule type" value="Genomic_DNA"/>
</dbReference>
<sequence length="128" mass="14178">MFSSTIYRNCIFLLCNGILVFLVRNSCLISSSVSSSDYSDEFFKKNGDDLQSESLVTETKELSLDIEVEEQSSGSLENVVVEEGRENEYMIEGEGETANSIAEHEEQKTESGLLITEGTEVVETVTSE</sequence>
<reference evidence="2 3" key="1">
    <citation type="journal article" date="2024" name="Plant J.">
        <title>Genome sequences and population genomics reveal climatic adaptation and genomic divergence between two closely related sweetgum species.</title>
        <authorList>
            <person name="Xu W.Q."/>
            <person name="Ren C.Q."/>
            <person name="Zhang X.Y."/>
            <person name="Comes H.P."/>
            <person name="Liu X.H."/>
            <person name="Li Y.G."/>
            <person name="Kettle C.J."/>
            <person name="Jalonen R."/>
            <person name="Gaisberger H."/>
            <person name="Ma Y.Z."/>
            <person name="Qiu Y.X."/>
        </authorList>
    </citation>
    <scope>NUCLEOTIDE SEQUENCE [LARGE SCALE GENOMIC DNA]</scope>
    <source>
        <strain evidence="2">Hangzhou</strain>
    </source>
</reference>
<evidence type="ECO:0000313" key="3">
    <source>
        <dbReference type="Proteomes" id="UP001415857"/>
    </source>
</evidence>
<organism evidence="2 3">
    <name type="scientific">Liquidambar formosana</name>
    <name type="common">Formosan gum</name>
    <dbReference type="NCBI Taxonomy" id="63359"/>
    <lineage>
        <taxon>Eukaryota</taxon>
        <taxon>Viridiplantae</taxon>
        <taxon>Streptophyta</taxon>
        <taxon>Embryophyta</taxon>
        <taxon>Tracheophyta</taxon>
        <taxon>Spermatophyta</taxon>
        <taxon>Magnoliopsida</taxon>
        <taxon>eudicotyledons</taxon>
        <taxon>Gunneridae</taxon>
        <taxon>Pentapetalae</taxon>
        <taxon>Saxifragales</taxon>
        <taxon>Altingiaceae</taxon>
        <taxon>Liquidambar</taxon>
    </lineage>
</organism>
<evidence type="ECO:0000256" key="1">
    <source>
        <dbReference type="SAM" id="SignalP"/>
    </source>
</evidence>
<keyword evidence="3" id="KW-1185">Reference proteome</keyword>
<evidence type="ECO:0000313" key="2">
    <source>
        <dbReference type="EMBL" id="KAK9269789.1"/>
    </source>
</evidence>
<proteinExistence type="predicted"/>
<dbReference type="AlphaFoldDB" id="A0AAP0R6A8"/>
<keyword evidence="1" id="KW-0732">Signal</keyword>
<dbReference type="Proteomes" id="UP001415857">
    <property type="component" value="Unassembled WGS sequence"/>
</dbReference>
<feature type="chain" id="PRO_5043038520" evidence="1">
    <location>
        <begin position="26"/>
        <end position="128"/>
    </location>
</feature>